<sequence>MTPGCGAGCTVTYALDGWGCCTITWPCAGGGCGTTTTHGCPGGH</sequence>
<organism evidence="1 2">
    <name type="scientific">Sandaracinus amylolyticus</name>
    <dbReference type="NCBI Taxonomy" id="927083"/>
    <lineage>
        <taxon>Bacteria</taxon>
        <taxon>Pseudomonadati</taxon>
        <taxon>Myxococcota</taxon>
        <taxon>Polyangia</taxon>
        <taxon>Polyangiales</taxon>
        <taxon>Sandaracinaceae</taxon>
        <taxon>Sandaracinus</taxon>
    </lineage>
</organism>
<keyword evidence="2" id="KW-1185">Reference proteome</keyword>
<gene>
    <name evidence="1" type="ORF">DB32_004955</name>
</gene>
<dbReference type="Proteomes" id="UP000034883">
    <property type="component" value="Chromosome"/>
</dbReference>
<evidence type="ECO:0000313" key="2">
    <source>
        <dbReference type="Proteomes" id="UP000034883"/>
    </source>
</evidence>
<dbReference type="EMBL" id="CP011125">
    <property type="protein sequence ID" value="AKF07806.1"/>
    <property type="molecule type" value="Genomic_DNA"/>
</dbReference>
<evidence type="ECO:0000313" key="1">
    <source>
        <dbReference type="EMBL" id="AKF07806.1"/>
    </source>
</evidence>
<reference evidence="1 2" key="1">
    <citation type="submission" date="2015-03" db="EMBL/GenBank/DDBJ databases">
        <title>Genome assembly of Sandaracinus amylolyticus DSM 53668.</title>
        <authorList>
            <person name="Sharma G."/>
            <person name="Subramanian S."/>
        </authorList>
    </citation>
    <scope>NUCLEOTIDE SEQUENCE [LARGE SCALE GENOMIC DNA]</scope>
    <source>
        <strain evidence="1 2">DSM 53668</strain>
    </source>
</reference>
<proteinExistence type="predicted"/>
<dbReference type="AlphaFoldDB" id="A0A0F6W584"/>
<dbReference type="KEGG" id="samy:DB32_004955"/>
<accession>A0A0F6W584</accession>
<protein>
    <submittedName>
        <fullName evidence="1">Uncharacterized protein</fullName>
    </submittedName>
</protein>
<name>A0A0F6W584_9BACT</name>